<evidence type="ECO:0000256" key="3">
    <source>
        <dbReference type="ARBA" id="ARBA00023163"/>
    </source>
</evidence>
<dbReference type="SMART" id="SM00342">
    <property type="entry name" value="HTH_ARAC"/>
    <property type="match status" value="1"/>
</dbReference>
<dbReference type="PANTHER" id="PTHR46796:SF7">
    <property type="entry name" value="ARAC FAMILY TRANSCRIPTIONAL REGULATOR"/>
    <property type="match status" value="1"/>
</dbReference>
<dbReference type="InterPro" id="IPR050204">
    <property type="entry name" value="AraC_XylS_family_regulators"/>
</dbReference>
<evidence type="ECO:0000256" key="4">
    <source>
        <dbReference type="SAM" id="MobiDB-lite"/>
    </source>
</evidence>
<keyword evidence="7" id="KW-1185">Reference proteome</keyword>
<protein>
    <submittedName>
        <fullName evidence="6">Helix-turn-helix transcriptional regulator</fullName>
    </submittedName>
</protein>
<keyword evidence="1" id="KW-0805">Transcription regulation</keyword>
<dbReference type="Pfam" id="PF12833">
    <property type="entry name" value="HTH_18"/>
    <property type="match status" value="1"/>
</dbReference>
<evidence type="ECO:0000256" key="2">
    <source>
        <dbReference type="ARBA" id="ARBA00023125"/>
    </source>
</evidence>
<dbReference type="InterPro" id="IPR018062">
    <property type="entry name" value="HTH_AraC-typ_CS"/>
</dbReference>
<evidence type="ECO:0000259" key="5">
    <source>
        <dbReference type="PROSITE" id="PS01124"/>
    </source>
</evidence>
<evidence type="ECO:0000256" key="1">
    <source>
        <dbReference type="ARBA" id="ARBA00023015"/>
    </source>
</evidence>
<feature type="compositionally biased region" description="Basic and acidic residues" evidence="4">
    <location>
        <begin position="290"/>
        <end position="300"/>
    </location>
</feature>
<evidence type="ECO:0000313" key="7">
    <source>
        <dbReference type="Proteomes" id="UP001239462"/>
    </source>
</evidence>
<proteinExistence type="predicted"/>
<feature type="region of interest" description="Disordered" evidence="4">
    <location>
        <begin position="290"/>
        <end position="315"/>
    </location>
</feature>
<dbReference type="EMBL" id="JASZZN010000022">
    <property type="protein sequence ID" value="MDM4018520.1"/>
    <property type="molecule type" value="Genomic_DNA"/>
</dbReference>
<dbReference type="InterPro" id="IPR018060">
    <property type="entry name" value="HTH_AraC"/>
</dbReference>
<accession>A0ABT7PPU0</accession>
<dbReference type="SUPFAM" id="SSF46689">
    <property type="entry name" value="Homeodomain-like"/>
    <property type="match status" value="1"/>
</dbReference>
<dbReference type="Gene3D" id="1.10.10.60">
    <property type="entry name" value="Homeodomain-like"/>
    <property type="match status" value="1"/>
</dbReference>
<dbReference type="InterPro" id="IPR009057">
    <property type="entry name" value="Homeodomain-like_sf"/>
</dbReference>
<dbReference type="Proteomes" id="UP001239462">
    <property type="component" value="Unassembled WGS sequence"/>
</dbReference>
<gene>
    <name evidence="6" type="ORF">QTN89_23920</name>
</gene>
<comment type="caution">
    <text evidence="6">The sequence shown here is derived from an EMBL/GenBank/DDBJ whole genome shotgun (WGS) entry which is preliminary data.</text>
</comment>
<dbReference type="PROSITE" id="PS00041">
    <property type="entry name" value="HTH_ARAC_FAMILY_1"/>
    <property type="match status" value="1"/>
</dbReference>
<keyword evidence="2" id="KW-0238">DNA-binding</keyword>
<evidence type="ECO:0000313" key="6">
    <source>
        <dbReference type="EMBL" id="MDM4018520.1"/>
    </source>
</evidence>
<feature type="domain" description="HTH araC/xylS-type" evidence="5">
    <location>
        <begin position="192"/>
        <end position="290"/>
    </location>
</feature>
<name>A0ABT7PPU0_9BACT</name>
<dbReference type="RefSeq" id="WP_149497726.1">
    <property type="nucleotide sequence ID" value="NZ_JAJMQV010000161.1"/>
</dbReference>
<dbReference type="PROSITE" id="PS01124">
    <property type="entry name" value="HTH_ARAC_FAMILY_2"/>
    <property type="match status" value="1"/>
</dbReference>
<dbReference type="PANTHER" id="PTHR46796">
    <property type="entry name" value="HTH-TYPE TRANSCRIPTIONAL ACTIVATOR RHAS-RELATED"/>
    <property type="match status" value="1"/>
</dbReference>
<sequence length="315" mass="34150">MLSETVSQSPRMVETLLASLYLPRWNTSMQLIGNGETLKIPVGTAGLVVVQGGEVTVSLAGSSESIKLAAADHAVSTGSQDAEIRPVSGAAKVLVATFDAIGLEHNRIDKLLPPLTLVQSREYESLMRTNGLLENATRSGLNADNWGDQLIISKLAEAILLQALATELDRSIPDLYDMPQELMEALSDRNIGPVIRKIWSDPSLPWTVPMMARLARLSRSTFAERFRSLVGEPPLRHLTEVRMKLACRLLSEGGLGVTAIGRMVGYENGSSFSNSFKKWSNLSPLEFRKQAHNGADEKAVEGASEPDVPSGQPAY</sequence>
<organism evidence="6 7">
    <name type="scientific">Roseiconus lacunae</name>
    <dbReference type="NCBI Taxonomy" id="2605694"/>
    <lineage>
        <taxon>Bacteria</taxon>
        <taxon>Pseudomonadati</taxon>
        <taxon>Planctomycetota</taxon>
        <taxon>Planctomycetia</taxon>
        <taxon>Pirellulales</taxon>
        <taxon>Pirellulaceae</taxon>
        <taxon>Roseiconus</taxon>
    </lineage>
</organism>
<keyword evidence="3" id="KW-0804">Transcription</keyword>
<reference evidence="6 7" key="1">
    <citation type="submission" date="2023-06" db="EMBL/GenBank/DDBJ databases">
        <title>Roseiconus lacunae JC819 isolated from Gulf of Mannar region, Tamil Nadu.</title>
        <authorList>
            <person name="Pk S."/>
            <person name="Ch S."/>
            <person name="Ch V.R."/>
        </authorList>
    </citation>
    <scope>NUCLEOTIDE SEQUENCE [LARGE SCALE GENOMIC DNA]</scope>
    <source>
        <strain evidence="6 7">JC819</strain>
    </source>
</reference>